<dbReference type="PANTHER" id="PTHR11705:SF153">
    <property type="entry name" value="ZINC CARBOXYPEPTIDASE A 1-LIKE PROTEIN"/>
    <property type="match status" value="1"/>
</dbReference>
<dbReference type="Gene3D" id="3.30.70.340">
    <property type="entry name" value="Metallocarboxypeptidase-like"/>
    <property type="match status" value="1"/>
</dbReference>
<dbReference type="Pfam" id="PF02244">
    <property type="entry name" value="Propep_M14"/>
    <property type="match status" value="1"/>
</dbReference>
<evidence type="ECO:0000256" key="10">
    <source>
        <dbReference type="ARBA" id="ARBA00023157"/>
    </source>
</evidence>
<dbReference type="SUPFAM" id="SSF53187">
    <property type="entry name" value="Zn-dependent exopeptidases"/>
    <property type="match status" value="1"/>
</dbReference>
<keyword evidence="3" id="KW-0121">Carboxypeptidase</keyword>
<evidence type="ECO:0000256" key="8">
    <source>
        <dbReference type="ARBA" id="ARBA00022833"/>
    </source>
</evidence>
<evidence type="ECO:0000256" key="5">
    <source>
        <dbReference type="ARBA" id="ARBA00022723"/>
    </source>
</evidence>
<keyword evidence="7" id="KW-0378">Hydrolase</keyword>
<dbReference type="SUPFAM" id="SSF54897">
    <property type="entry name" value="Protease propeptides/inhibitors"/>
    <property type="match status" value="1"/>
</dbReference>
<evidence type="ECO:0000256" key="6">
    <source>
        <dbReference type="ARBA" id="ARBA00022729"/>
    </source>
</evidence>
<comment type="similarity">
    <text evidence="2 12">Belongs to the peptidase M14 family.</text>
</comment>
<dbReference type="GO" id="GO:0005615">
    <property type="term" value="C:extracellular space"/>
    <property type="evidence" value="ECO:0007669"/>
    <property type="project" value="TreeGrafter"/>
</dbReference>
<dbReference type="PRINTS" id="PR00765">
    <property type="entry name" value="CRBOXYPTASEA"/>
</dbReference>
<evidence type="ECO:0000256" key="3">
    <source>
        <dbReference type="ARBA" id="ARBA00022645"/>
    </source>
</evidence>
<keyword evidence="6 13" id="KW-0732">Signal</keyword>
<evidence type="ECO:0000256" key="11">
    <source>
        <dbReference type="ARBA" id="ARBA00069039"/>
    </source>
</evidence>
<dbReference type="Gene3D" id="3.40.630.10">
    <property type="entry name" value="Zn peptidases"/>
    <property type="match status" value="1"/>
</dbReference>
<dbReference type="FunFam" id="3.30.70.340:FF:000002">
    <property type="entry name" value="Carboxypeptidase A"/>
    <property type="match status" value="1"/>
</dbReference>
<accession>A0A7R9PMC5</accession>
<sequence>MAYALAMVMLVALLTASATKVRYDNYKVYHVVPTNQHHLTVLRDIETRIQDLRLWSDVQDVHNPVHIMVPPYQEEEFTNLIKSFSMPHKINMHNVQELIDLQEPVLRSETSFGFEEYHRLDEIYSWLNDLSTLYPGVVTLSDVGETYEGRVIKAVKISHKTGNRGVFIETVVNRLYVKSNMFHVGIHACEWIGPATVLYILNELLTSNNTEVRDIADNFDWYIVPSANPDGYEYSHTTDRLWRKTRSEYNATCYGVDPNRNWDFHWGEVGTSPDPCSRMYAGPEPLSEVEIRGLSQYITSVAERLDVYISFHSYGQLLMFPYGFTDDPVDNYDVLYNIAEKAAKSLTSVHGTVYKFGPIISTV</sequence>
<dbReference type="Pfam" id="PF00246">
    <property type="entry name" value="Peptidase_M14"/>
    <property type="match status" value="1"/>
</dbReference>
<keyword evidence="10" id="KW-1015">Disulfide bond</keyword>
<dbReference type="GO" id="GO:0004181">
    <property type="term" value="F:metallocarboxypeptidase activity"/>
    <property type="evidence" value="ECO:0007669"/>
    <property type="project" value="InterPro"/>
</dbReference>
<evidence type="ECO:0000256" key="7">
    <source>
        <dbReference type="ARBA" id="ARBA00022801"/>
    </source>
</evidence>
<reference evidence="15" key="1">
    <citation type="submission" date="2020-11" db="EMBL/GenBank/DDBJ databases">
        <authorList>
            <person name="Tran Van P."/>
        </authorList>
    </citation>
    <scope>NUCLEOTIDE SEQUENCE</scope>
</reference>
<feature type="domain" description="Peptidase M14" evidence="14">
    <location>
        <begin position="116"/>
        <end position="363"/>
    </location>
</feature>
<evidence type="ECO:0000256" key="13">
    <source>
        <dbReference type="SAM" id="SignalP"/>
    </source>
</evidence>
<evidence type="ECO:0000256" key="12">
    <source>
        <dbReference type="PROSITE-ProRule" id="PRU01379"/>
    </source>
</evidence>
<dbReference type="GO" id="GO:0006508">
    <property type="term" value="P:proteolysis"/>
    <property type="evidence" value="ECO:0007669"/>
    <property type="project" value="UniProtKB-KW"/>
</dbReference>
<organism evidence="15">
    <name type="scientific">Timema genevievae</name>
    <name type="common">Walking stick</name>
    <dbReference type="NCBI Taxonomy" id="629358"/>
    <lineage>
        <taxon>Eukaryota</taxon>
        <taxon>Metazoa</taxon>
        <taxon>Ecdysozoa</taxon>
        <taxon>Arthropoda</taxon>
        <taxon>Hexapoda</taxon>
        <taxon>Insecta</taxon>
        <taxon>Pterygota</taxon>
        <taxon>Neoptera</taxon>
        <taxon>Polyneoptera</taxon>
        <taxon>Phasmatodea</taxon>
        <taxon>Timematodea</taxon>
        <taxon>Timematoidea</taxon>
        <taxon>Timematidae</taxon>
        <taxon>Timema</taxon>
    </lineage>
</organism>
<comment type="caution">
    <text evidence="12">Lacks conserved residue(s) required for the propagation of feature annotation.</text>
</comment>
<keyword evidence="8" id="KW-0862">Zinc</keyword>
<keyword evidence="9" id="KW-0482">Metalloprotease</keyword>
<gene>
    <name evidence="15" type="ORF">TGEB3V08_LOCUS6269</name>
</gene>
<dbReference type="InterPro" id="IPR000834">
    <property type="entry name" value="Peptidase_M14"/>
</dbReference>
<dbReference type="FunFam" id="3.40.630.10:FF:000084">
    <property type="entry name" value="Carboxypeptidase B2"/>
    <property type="match status" value="1"/>
</dbReference>
<dbReference type="EMBL" id="OE841513">
    <property type="protein sequence ID" value="CAD7596067.1"/>
    <property type="molecule type" value="Genomic_DNA"/>
</dbReference>
<comment type="cofactor">
    <cofactor evidence="1">
        <name>Zn(2+)</name>
        <dbReference type="ChEBI" id="CHEBI:29105"/>
    </cofactor>
</comment>
<evidence type="ECO:0000256" key="2">
    <source>
        <dbReference type="ARBA" id="ARBA00005988"/>
    </source>
</evidence>
<evidence type="ECO:0000313" key="15">
    <source>
        <dbReference type="EMBL" id="CAD7596067.1"/>
    </source>
</evidence>
<feature type="signal peptide" evidence="13">
    <location>
        <begin position="1"/>
        <end position="18"/>
    </location>
</feature>
<dbReference type="InterPro" id="IPR003146">
    <property type="entry name" value="M14A_act_pep"/>
</dbReference>
<proteinExistence type="inferred from homology"/>
<dbReference type="PROSITE" id="PS52035">
    <property type="entry name" value="PEPTIDASE_M14"/>
    <property type="match status" value="1"/>
</dbReference>
<evidence type="ECO:0000256" key="4">
    <source>
        <dbReference type="ARBA" id="ARBA00022670"/>
    </source>
</evidence>
<dbReference type="InterPro" id="IPR036990">
    <property type="entry name" value="M14A-like_propep"/>
</dbReference>
<evidence type="ECO:0000256" key="1">
    <source>
        <dbReference type="ARBA" id="ARBA00001947"/>
    </source>
</evidence>
<protein>
    <recommendedName>
        <fullName evidence="11">Zinc carboxypeptidase A 1</fullName>
    </recommendedName>
</protein>
<dbReference type="SMART" id="SM00631">
    <property type="entry name" value="Zn_pept"/>
    <property type="match status" value="1"/>
</dbReference>
<evidence type="ECO:0000256" key="9">
    <source>
        <dbReference type="ARBA" id="ARBA00023049"/>
    </source>
</evidence>
<evidence type="ECO:0000259" key="14">
    <source>
        <dbReference type="PROSITE" id="PS52035"/>
    </source>
</evidence>
<dbReference type="AlphaFoldDB" id="A0A7R9PMC5"/>
<name>A0A7R9PMC5_TIMGE</name>
<dbReference type="PANTHER" id="PTHR11705">
    <property type="entry name" value="PROTEASE FAMILY M14 CARBOXYPEPTIDASE A,B"/>
    <property type="match status" value="1"/>
</dbReference>
<dbReference type="GO" id="GO:0008270">
    <property type="term" value="F:zinc ion binding"/>
    <property type="evidence" value="ECO:0007669"/>
    <property type="project" value="InterPro"/>
</dbReference>
<keyword evidence="5" id="KW-0479">Metal-binding</keyword>
<keyword evidence="4" id="KW-0645">Protease</keyword>
<feature type="chain" id="PRO_5030809488" description="Zinc carboxypeptidase A 1" evidence="13">
    <location>
        <begin position="19"/>
        <end position="363"/>
    </location>
</feature>